<comment type="caution">
    <text evidence="4">The sequence shown here is derived from an EMBL/GenBank/DDBJ whole genome shotgun (WGS) entry which is preliminary data.</text>
</comment>
<gene>
    <name evidence="4" type="ORF">QQZ08_010072</name>
</gene>
<dbReference type="EMBL" id="JAZAVK010000124">
    <property type="protein sequence ID" value="KAK7421142.1"/>
    <property type="molecule type" value="Genomic_DNA"/>
</dbReference>
<keyword evidence="2" id="KW-0456">Lyase</keyword>
<dbReference type="InterPro" id="IPR022237">
    <property type="entry name" value="PsiD-like"/>
</dbReference>
<proteinExistence type="predicted"/>
<evidence type="ECO:0000256" key="2">
    <source>
        <dbReference type="ARBA" id="ARBA00023239"/>
    </source>
</evidence>
<dbReference type="PANTHER" id="PTHR10067:SF9">
    <property type="entry name" value="PHOSPHATIDYLSERINE DECARBOXYLASE FAMILY PROTEIN (AFU_ORTHOLOGUE AFUA_7G01730)"/>
    <property type="match status" value="1"/>
</dbReference>
<dbReference type="Proteomes" id="UP001498421">
    <property type="component" value="Unassembled WGS sequence"/>
</dbReference>
<accession>A0ABR1HK14</accession>
<evidence type="ECO:0000259" key="3">
    <source>
        <dbReference type="Pfam" id="PF12588"/>
    </source>
</evidence>
<name>A0ABR1HK14_9HYPO</name>
<evidence type="ECO:0000313" key="5">
    <source>
        <dbReference type="Proteomes" id="UP001498421"/>
    </source>
</evidence>
<dbReference type="InterPro" id="IPR003817">
    <property type="entry name" value="PS_Dcarbxylase"/>
</dbReference>
<dbReference type="Pfam" id="PF12588">
    <property type="entry name" value="PSDC"/>
    <property type="match status" value="1"/>
</dbReference>
<keyword evidence="5" id="KW-1185">Reference proteome</keyword>
<protein>
    <recommendedName>
        <fullName evidence="3">L-tryptophan decarboxylase PsiD-like domain-containing protein</fullName>
    </recommendedName>
</protein>
<sequence length="455" mass="51454">MTISLIPSQRGDSSLTGNFPPKDVHILTAWLQQFTEDVAKREPLKRLHPAVEDLRILIDTTPGLRMLASNMFDEIPNKDPYRHDPVGHRQVRDYQHMLELFSIITTEVAPSWQMTTYNVGLVGAPFNAILDWPMGTQSGWDFFLRQDVNERLKAILDTWRDEVLKTSKSQYVVTRDKDGWLCKEALAVMEKDTNVDGQAWLTFQDMFACDPEGDSIHWGFQSWDDFFARKFRDIDKVRPVAHSDKPEWVVNACESVPYALESNVSEYSRFWLKGHNYSVAEMLNHHEFTNEFVGGTVYQAFLSATAYHRWSSPVSGQVVYAGVINGTYFSEPLAEGFKNPHGPDPSAPNRAQAYLSQVATRAVMFIRAPKPVGLMCIIFIGMADISTCEIASKFSANLPQTVRKGEELGVFHHGGSSHCLLFRKGLELAWAVDAISGKVKKNLPIRSELAMVYEN</sequence>
<reference evidence="4 5" key="1">
    <citation type="journal article" date="2025" name="Microbiol. Resour. Announc.">
        <title>Draft genome sequences for Neonectria magnoliae and Neonectria punicea, canker pathogens of Liriodendron tulipifera and Acer saccharum in West Virginia.</title>
        <authorList>
            <person name="Petronek H.M."/>
            <person name="Kasson M.T."/>
            <person name="Metheny A.M."/>
            <person name="Stauder C.M."/>
            <person name="Lovett B."/>
            <person name="Lynch S.C."/>
            <person name="Garnas J.R."/>
            <person name="Kasson L.R."/>
            <person name="Stajich J.E."/>
        </authorList>
    </citation>
    <scope>NUCLEOTIDE SEQUENCE [LARGE SCALE GENOMIC DNA]</scope>
    <source>
        <strain evidence="4 5">NRRL 64651</strain>
    </source>
</reference>
<evidence type="ECO:0000313" key="4">
    <source>
        <dbReference type="EMBL" id="KAK7421142.1"/>
    </source>
</evidence>
<organism evidence="4 5">
    <name type="scientific">Neonectria magnoliae</name>
    <dbReference type="NCBI Taxonomy" id="2732573"/>
    <lineage>
        <taxon>Eukaryota</taxon>
        <taxon>Fungi</taxon>
        <taxon>Dikarya</taxon>
        <taxon>Ascomycota</taxon>
        <taxon>Pezizomycotina</taxon>
        <taxon>Sordariomycetes</taxon>
        <taxon>Hypocreomycetidae</taxon>
        <taxon>Hypocreales</taxon>
        <taxon>Nectriaceae</taxon>
        <taxon>Neonectria</taxon>
    </lineage>
</organism>
<evidence type="ECO:0000256" key="1">
    <source>
        <dbReference type="ARBA" id="ARBA00022793"/>
    </source>
</evidence>
<dbReference type="PANTHER" id="PTHR10067">
    <property type="entry name" value="PHOSPHATIDYLSERINE DECARBOXYLASE"/>
    <property type="match status" value="1"/>
</dbReference>
<feature type="domain" description="L-tryptophan decarboxylase PsiD-like" evidence="3">
    <location>
        <begin position="48"/>
        <end position="187"/>
    </location>
</feature>
<keyword evidence="1" id="KW-0210">Decarboxylase</keyword>
<dbReference type="Pfam" id="PF02666">
    <property type="entry name" value="PS_Dcarbxylase"/>
    <property type="match status" value="1"/>
</dbReference>